<keyword evidence="2" id="KW-0472">Membrane</keyword>
<evidence type="ECO:0008006" key="5">
    <source>
        <dbReference type="Google" id="ProtNLM"/>
    </source>
</evidence>
<keyword evidence="2" id="KW-1133">Transmembrane helix</keyword>
<dbReference type="InterPro" id="IPR027417">
    <property type="entry name" value="P-loop_NTPase"/>
</dbReference>
<organism evidence="3 4">
    <name type="scientific">Rhodocollybia butyracea</name>
    <dbReference type="NCBI Taxonomy" id="206335"/>
    <lineage>
        <taxon>Eukaryota</taxon>
        <taxon>Fungi</taxon>
        <taxon>Dikarya</taxon>
        <taxon>Basidiomycota</taxon>
        <taxon>Agaricomycotina</taxon>
        <taxon>Agaricomycetes</taxon>
        <taxon>Agaricomycetidae</taxon>
        <taxon>Agaricales</taxon>
        <taxon>Marasmiineae</taxon>
        <taxon>Omphalotaceae</taxon>
        <taxon>Rhodocollybia</taxon>
    </lineage>
</organism>
<dbReference type="AlphaFoldDB" id="A0A9P5Q6K4"/>
<evidence type="ECO:0000256" key="1">
    <source>
        <dbReference type="SAM" id="Coils"/>
    </source>
</evidence>
<dbReference type="Gene3D" id="3.40.50.300">
    <property type="entry name" value="P-loop containing nucleotide triphosphate hydrolases"/>
    <property type="match status" value="1"/>
</dbReference>
<dbReference type="OrthoDB" id="8954335at2759"/>
<protein>
    <recommendedName>
        <fullName evidence="5">AIG1-type G domain-containing protein</fullName>
    </recommendedName>
</protein>
<comment type="caution">
    <text evidence="3">The sequence shown here is derived from an EMBL/GenBank/DDBJ whole genome shotgun (WGS) entry which is preliminary data.</text>
</comment>
<name>A0A9P5Q6K4_9AGAR</name>
<dbReference type="EMBL" id="JADNRY010000009">
    <property type="protein sequence ID" value="KAF9075410.1"/>
    <property type="molecule type" value="Genomic_DNA"/>
</dbReference>
<accession>A0A9P5Q6K4</accession>
<keyword evidence="2" id="KW-0812">Transmembrane</keyword>
<dbReference type="CDD" id="cd00882">
    <property type="entry name" value="Ras_like_GTPase"/>
    <property type="match status" value="1"/>
</dbReference>
<reference evidence="3" key="1">
    <citation type="submission" date="2020-11" db="EMBL/GenBank/DDBJ databases">
        <authorList>
            <consortium name="DOE Joint Genome Institute"/>
            <person name="Ahrendt S."/>
            <person name="Riley R."/>
            <person name="Andreopoulos W."/>
            <person name="Labutti K."/>
            <person name="Pangilinan J."/>
            <person name="Ruiz-Duenas F.J."/>
            <person name="Barrasa J.M."/>
            <person name="Sanchez-Garcia M."/>
            <person name="Camarero S."/>
            <person name="Miyauchi S."/>
            <person name="Serrano A."/>
            <person name="Linde D."/>
            <person name="Babiker R."/>
            <person name="Drula E."/>
            <person name="Ayuso-Fernandez I."/>
            <person name="Pacheco R."/>
            <person name="Padilla G."/>
            <person name="Ferreira P."/>
            <person name="Barriuso J."/>
            <person name="Kellner H."/>
            <person name="Castanera R."/>
            <person name="Alfaro M."/>
            <person name="Ramirez L."/>
            <person name="Pisabarro A.G."/>
            <person name="Kuo A."/>
            <person name="Tritt A."/>
            <person name="Lipzen A."/>
            <person name="He G."/>
            <person name="Yan M."/>
            <person name="Ng V."/>
            <person name="Cullen D."/>
            <person name="Martin F."/>
            <person name="Rosso M.-N."/>
            <person name="Henrissat B."/>
            <person name="Hibbett D."/>
            <person name="Martinez A.T."/>
            <person name="Grigoriev I.V."/>
        </authorList>
    </citation>
    <scope>NUCLEOTIDE SEQUENCE</scope>
    <source>
        <strain evidence="3">AH 40177</strain>
    </source>
</reference>
<proteinExistence type="predicted"/>
<feature type="transmembrane region" description="Helical" evidence="2">
    <location>
        <begin position="248"/>
        <end position="267"/>
    </location>
</feature>
<dbReference type="Proteomes" id="UP000772434">
    <property type="component" value="Unassembled WGS sequence"/>
</dbReference>
<gene>
    <name evidence="3" type="ORF">BDP27DRAFT_1031230</name>
</gene>
<feature type="coiled-coil region" evidence="1">
    <location>
        <begin position="219"/>
        <end position="246"/>
    </location>
</feature>
<sequence>MVLGATGSGKTTFINSLIQLSLPFELDGHILQLVDTPGDEDADILKMIAEFLAGLYEREVTLIGLIYLQSTSSPRIGGIGRRNMRIFRDLCGDAAMNKVVIVTTGMDTKSDIREAELRENPKFFQAAIRQGARLVRYDGTVERAKEIISQLIRSTGEEKMPLKIQEELIDEGKRFSESAAVAQLDPELVEEMRSYEQTMKETHTSEHVDLKNPKVQAEIQELRTLLTLAQAERDELTDDYNAFQSETGLTLLHALILGGMLLIAWFVL</sequence>
<keyword evidence="1" id="KW-0175">Coiled coil</keyword>
<evidence type="ECO:0000313" key="4">
    <source>
        <dbReference type="Proteomes" id="UP000772434"/>
    </source>
</evidence>
<dbReference type="SUPFAM" id="SSF52540">
    <property type="entry name" value="P-loop containing nucleoside triphosphate hydrolases"/>
    <property type="match status" value="1"/>
</dbReference>
<keyword evidence="4" id="KW-1185">Reference proteome</keyword>
<evidence type="ECO:0000256" key="2">
    <source>
        <dbReference type="SAM" id="Phobius"/>
    </source>
</evidence>
<evidence type="ECO:0000313" key="3">
    <source>
        <dbReference type="EMBL" id="KAF9075410.1"/>
    </source>
</evidence>